<protein>
    <recommendedName>
        <fullName evidence="8">Magnesium transporter</fullName>
    </recommendedName>
</protein>
<feature type="transmembrane region" description="Helical" evidence="5">
    <location>
        <begin position="227"/>
        <end position="248"/>
    </location>
</feature>
<dbReference type="PANTHER" id="PTHR12570">
    <property type="match status" value="1"/>
</dbReference>
<dbReference type="InterPro" id="IPR008521">
    <property type="entry name" value="Mg_trans_NIPA"/>
</dbReference>
<name>A0A9W4TSW1_9ASCO</name>
<comment type="caution">
    <text evidence="6">The sequence shown here is derived from an EMBL/GenBank/DDBJ whole genome shotgun (WGS) entry which is preliminary data.</text>
</comment>
<dbReference type="Proteomes" id="UP001152885">
    <property type="component" value="Unassembled WGS sequence"/>
</dbReference>
<dbReference type="OrthoDB" id="2504919at2759"/>
<organism evidence="6 7">
    <name type="scientific">Candida verbasci</name>
    <dbReference type="NCBI Taxonomy" id="1227364"/>
    <lineage>
        <taxon>Eukaryota</taxon>
        <taxon>Fungi</taxon>
        <taxon>Dikarya</taxon>
        <taxon>Ascomycota</taxon>
        <taxon>Saccharomycotina</taxon>
        <taxon>Pichiomycetes</taxon>
        <taxon>Debaryomycetaceae</taxon>
        <taxon>Candida/Lodderomyces clade</taxon>
        <taxon>Candida</taxon>
    </lineage>
</organism>
<evidence type="ECO:0000256" key="3">
    <source>
        <dbReference type="ARBA" id="ARBA00022989"/>
    </source>
</evidence>
<evidence type="ECO:0000256" key="4">
    <source>
        <dbReference type="ARBA" id="ARBA00023136"/>
    </source>
</evidence>
<keyword evidence="3 5" id="KW-1133">Transmembrane helix</keyword>
<feature type="transmembrane region" description="Helical" evidence="5">
    <location>
        <begin position="101"/>
        <end position="117"/>
    </location>
</feature>
<dbReference type="GO" id="GO:0016020">
    <property type="term" value="C:membrane"/>
    <property type="evidence" value="ECO:0007669"/>
    <property type="project" value="UniProtKB-SubCell"/>
</dbReference>
<feature type="transmembrane region" description="Helical" evidence="5">
    <location>
        <begin position="268"/>
        <end position="292"/>
    </location>
</feature>
<dbReference type="PANTHER" id="PTHR12570:SF86">
    <property type="entry name" value="ADR321CP"/>
    <property type="match status" value="1"/>
</dbReference>
<gene>
    <name evidence="6" type="ORF">CANVERA_P1004</name>
</gene>
<evidence type="ECO:0000256" key="1">
    <source>
        <dbReference type="ARBA" id="ARBA00004141"/>
    </source>
</evidence>
<evidence type="ECO:0000313" key="7">
    <source>
        <dbReference type="Proteomes" id="UP001152885"/>
    </source>
</evidence>
<dbReference type="AlphaFoldDB" id="A0A9W4TSW1"/>
<keyword evidence="4 5" id="KW-0472">Membrane</keyword>
<feature type="transmembrane region" description="Helical" evidence="5">
    <location>
        <begin position="6"/>
        <end position="29"/>
    </location>
</feature>
<evidence type="ECO:0008006" key="8">
    <source>
        <dbReference type="Google" id="ProtNLM"/>
    </source>
</evidence>
<keyword evidence="7" id="KW-1185">Reference proteome</keyword>
<proteinExistence type="predicted"/>
<dbReference type="GO" id="GO:0015095">
    <property type="term" value="F:magnesium ion transmembrane transporter activity"/>
    <property type="evidence" value="ECO:0007669"/>
    <property type="project" value="InterPro"/>
</dbReference>
<sequence length="351" mass="39349">MSSSSPSNIILGCSVAVISSAIQSLGITLQRKSHLLHNFYATSINSNILDDVGVVHLNHSQQKRKRNMWILGFSLFIIANILGSIIQITILPLIILSPLQSIGLIFNSIFSCLLIPGDVFTKKLWYGTIIISIGAFIIAYNVNVKPDDDDPINIPNVDERLQALVDKLFNKSFMIWFISTFIIMGILLLINKFYLNKKIKETSTSTTKDLDDSHWFSFNRFQFFKGINYGIISGTLTAHTFLFAKSIIDIVTESIMKSHSLKDFVQNPLPYILSLVMLSIVGLQLTAFNLGLKEITTAILYPLCFLIYNLINLINEIIFSSLLTNDKMSIVQLIWIIFGLCGVLFGVIILS</sequence>
<comment type="subcellular location">
    <subcellularLocation>
        <location evidence="1">Membrane</location>
        <topology evidence="1">Multi-pass membrane protein</topology>
    </subcellularLocation>
</comment>
<evidence type="ECO:0000313" key="6">
    <source>
        <dbReference type="EMBL" id="CAI5756487.1"/>
    </source>
</evidence>
<feature type="transmembrane region" description="Helical" evidence="5">
    <location>
        <begin position="69"/>
        <end position="95"/>
    </location>
</feature>
<dbReference type="EMBL" id="CANTUO010000001">
    <property type="protein sequence ID" value="CAI5756487.1"/>
    <property type="molecule type" value="Genomic_DNA"/>
</dbReference>
<reference evidence="6" key="1">
    <citation type="submission" date="2022-12" db="EMBL/GenBank/DDBJ databases">
        <authorList>
            <person name="Brejova B."/>
        </authorList>
    </citation>
    <scope>NUCLEOTIDE SEQUENCE</scope>
</reference>
<accession>A0A9W4TSW1</accession>
<feature type="transmembrane region" description="Helical" evidence="5">
    <location>
        <begin position="329"/>
        <end position="350"/>
    </location>
</feature>
<feature type="transmembrane region" description="Helical" evidence="5">
    <location>
        <begin position="173"/>
        <end position="190"/>
    </location>
</feature>
<evidence type="ECO:0000256" key="2">
    <source>
        <dbReference type="ARBA" id="ARBA00022692"/>
    </source>
</evidence>
<evidence type="ECO:0000256" key="5">
    <source>
        <dbReference type="SAM" id="Phobius"/>
    </source>
</evidence>
<feature type="transmembrane region" description="Helical" evidence="5">
    <location>
        <begin position="124"/>
        <end position="142"/>
    </location>
</feature>
<feature type="transmembrane region" description="Helical" evidence="5">
    <location>
        <begin position="299"/>
        <end position="323"/>
    </location>
</feature>
<keyword evidence="2 5" id="KW-0812">Transmembrane</keyword>